<dbReference type="GO" id="GO:0003677">
    <property type="term" value="F:DNA binding"/>
    <property type="evidence" value="ECO:0007669"/>
    <property type="project" value="InterPro"/>
</dbReference>
<comment type="caution">
    <text evidence="2">The sequence shown here is derived from an EMBL/GenBank/DDBJ whole genome shotgun (WGS) entry which is preliminary data.</text>
</comment>
<gene>
    <name evidence="2" type="ORF">RM53_02660</name>
</gene>
<dbReference type="RefSeq" id="WP_039244164.1">
    <property type="nucleotide sequence ID" value="NZ_JWSY01000004.1"/>
</dbReference>
<dbReference type="InterPro" id="IPR001387">
    <property type="entry name" value="Cro/C1-type_HTH"/>
</dbReference>
<dbReference type="Pfam" id="PF21716">
    <property type="entry name" value="dnstrm_HI1420"/>
    <property type="match status" value="1"/>
</dbReference>
<dbReference type="InterPro" id="IPR010982">
    <property type="entry name" value="Lambda_DNA-bd_dom_sf"/>
</dbReference>
<reference evidence="2 3" key="1">
    <citation type="submission" date="2014-12" db="EMBL/GenBank/DDBJ databases">
        <title>Genome sequencing of Brevundimonas nasdae TPW30.</title>
        <authorList>
            <person name="Tan P.W."/>
            <person name="Chan K.-G."/>
        </authorList>
    </citation>
    <scope>NUCLEOTIDE SEQUENCE [LARGE SCALE GENOMIC DNA]</scope>
    <source>
        <strain evidence="2 3">TPW30</strain>
    </source>
</reference>
<dbReference type="EMBL" id="JWSY01000004">
    <property type="protein sequence ID" value="KIC60378.1"/>
    <property type="molecule type" value="Genomic_DNA"/>
</dbReference>
<dbReference type="PROSITE" id="PS50943">
    <property type="entry name" value="HTH_CROC1"/>
    <property type="match status" value="1"/>
</dbReference>
<dbReference type="PANTHER" id="PTHR40275:SF1">
    <property type="entry name" value="SSL7038 PROTEIN"/>
    <property type="match status" value="1"/>
</dbReference>
<organism evidence="2 3">
    <name type="scientific">Brevundimonas nasdae</name>
    <dbReference type="NCBI Taxonomy" id="172043"/>
    <lineage>
        <taxon>Bacteria</taxon>
        <taxon>Pseudomonadati</taxon>
        <taxon>Pseudomonadota</taxon>
        <taxon>Alphaproteobacteria</taxon>
        <taxon>Caulobacterales</taxon>
        <taxon>Caulobacteraceae</taxon>
        <taxon>Brevundimonas</taxon>
    </lineage>
</organism>
<dbReference type="STRING" id="172043.RM53_02660"/>
<evidence type="ECO:0000313" key="3">
    <source>
        <dbReference type="Proteomes" id="UP000031166"/>
    </source>
</evidence>
<accession>A0A0B4E1E3</accession>
<dbReference type="Proteomes" id="UP000031166">
    <property type="component" value="Unassembled WGS sequence"/>
</dbReference>
<dbReference type="PANTHER" id="PTHR40275">
    <property type="entry name" value="SSL7038 PROTEIN"/>
    <property type="match status" value="1"/>
</dbReference>
<name>A0A0B4E1E3_9CAUL</name>
<dbReference type="SUPFAM" id="SSF47413">
    <property type="entry name" value="lambda repressor-like DNA-binding domains"/>
    <property type="match status" value="1"/>
</dbReference>
<proteinExistence type="predicted"/>
<sequence>MGEAAIAFDPARYLNSPEAVEEYLISSFEDAAQFGDPRIITNALGVVARAKGMTQMAKDAELSRTALYRALSEEGRPELSTIFKVMQALGLRLAPVRVDSAA</sequence>
<protein>
    <submittedName>
        <fullName evidence="2">Addiction module antitoxin</fullName>
    </submittedName>
</protein>
<dbReference type="AlphaFoldDB" id="A0A0B4E1E3"/>
<evidence type="ECO:0000313" key="2">
    <source>
        <dbReference type="EMBL" id="KIC60378.1"/>
    </source>
</evidence>
<evidence type="ECO:0000259" key="1">
    <source>
        <dbReference type="PROSITE" id="PS50943"/>
    </source>
</evidence>
<dbReference type="InterPro" id="IPR014057">
    <property type="entry name" value="HI1420"/>
</dbReference>
<dbReference type="NCBIfam" id="TIGR02684">
    <property type="entry name" value="dnstrm_HI1420"/>
    <property type="match status" value="1"/>
</dbReference>
<feature type="domain" description="HTH cro/C1-type" evidence="1">
    <location>
        <begin position="53"/>
        <end position="96"/>
    </location>
</feature>